<name>A0ACB1AR14_MELEN</name>
<sequence length="293" mass="34690">MVTIYFSVSVPFPVLDDQFVFVTGSSKKLGYWKANKALKLKKDKDDRWVGIAYLYEPINFIYFIGHYIKSEKENEKVLAIFQWETLVKPRSLEFNDVFCYRRVKLRDVFGEEGEDLNYNSGGDMNQVALRVPGDSLKLCRKRKLEDYGVERLDLDQKKKKSKSTRMVTHEQLREKDDIIRDRDVQINKLQMRVNFLEQENRRLENDKRVWQRFAEKCLNIADQAMQRVPRQNNPQRPQPNMANVFDPANDFQTAGYGYGNQPPQELPHQPNHPLPQHFPLNYNMQQPTTYEHL</sequence>
<evidence type="ECO:0000313" key="2">
    <source>
        <dbReference type="Proteomes" id="UP001497535"/>
    </source>
</evidence>
<evidence type="ECO:0000313" key="1">
    <source>
        <dbReference type="EMBL" id="CAK5099274.1"/>
    </source>
</evidence>
<dbReference type="EMBL" id="CAVMJV010000105">
    <property type="protein sequence ID" value="CAK5099274.1"/>
    <property type="molecule type" value="Genomic_DNA"/>
</dbReference>
<keyword evidence="2" id="KW-1185">Reference proteome</keyword>
<organism evidence="1 2">
    <name type="scientific">Meloidogyne enterolobii</name>
    <name type="common">Root-knot nematode worm</name>
    <name type="synonym">Meloidogyne mayaguensis</name>
    <dbReference type="NCBI Taxonomy" id="390850"/>
    <lineage>
        <taxon>Eukaryota</taxon>
        <taxon>Metazoa</taxon>
        <taxon>Ecdysozoa</taxon>
        <taxon>Nematoda</taxon>
        <taxon>Chromadorea</taxon>
        <taxon>Rhabditida</taxon>
        <taxon>Tylenchina</taxon>
        <taxon>Tylenchomorpha</taxon>
        <taxon>Tylenchoidea</taxon>
        <taxon>Meloidogynidae</taxon>
        <taxon>Meloidogyninae</taxon>
        <taxon>Meloidogyne</taxon>
    </lineage>
</organism>
<comment type="caution">
    <text evidence="1">The sequence shown here is derived from an EMBL/GenBank/DDBJ whole genome shotgun (WGS) entry which is preliminary data.</text>
</comment>
<accession>A0ACB1AR14</accession>
<proteinExistence type="predicted"/>
<dbReference type="Proteomes" id="UP001497535">
    <property type="component" value="Unassembled WGS sequence"/>
</dbReference>
<gene>
    <name evidence="1" type="ORF">MENTE1834_LOCUS41801</name>
</gene>
<protein>
    <submittedName>
        <fullName evidence="1">Uncharacterized protein</fullName>
    </submittedName>
</protein>
<reference evidence="1" key="1">
    <citation type="submission" date="2023-11" db="EMBL/GenBank/DDBJ databases">
        <authorList>
            <person name="Poullet M."/>
        </authorList>
    </citation>
    <scope>NUCLEOTIDE SEQUENCE</scope>
    <source>
        <strain evidence="1">E1834</strain>
    </source>
</reference>